<reference evidence="1 2" key="1">
    <citation type="journal article" date="2020" name="Nature">
        <title>Six reference-quality genomes reveal evolution of bat adaptations.</title>
        <authorList>
            <person name="Jebb D."/>
            <person name="Huang Z."/>
            <person name="Pippel M."/>
            <person name="Hughes G.M."/>
            <person name="Lavrichenko K."/>
            <person name="Devanna P."/>
            <person name="Winkler S."/>
            <person name="Jermiin L.S."/>
            <person name="Skirmuntt E.C."/>
            <person name="Katzourakis A."/>
            <person name="Burkitt-Gray L."/>
            <person name="Ray D.A."/>
            <person name="Sullivan K.A.M."/>
            <person name="Roscito J.G."/>
            <person name="Kirilenko B.M."/>
            <person name="Davalos L.M."/>
            <person name="Corthals A.P."/>
            <person name="Power M.L."/>
            <person name="Jones G."/>
            <person name="Ransome R.D."/>
            <person name="Dechmann D.K.N."/>
            <person name="Locatelli A.G."/>
            <person name="Puechmaille S.J."/>
            <person name="Fedrigo O."/>
            <person name="Jarvis E.D."/>
            <person name="Hiller M."/>
            <person name="Vernes S.C."/>
            <person name="Myers E.W."/>
            <person name="Teeling E.C."/>
        </authorList>
    </citation>
    <scope>NUCLEOTIDE SEQUENCE [LARGE SCALE GENOMIC DNA]</scope>
    <source>
        <strain evidence="1">MRouAeg1</strain>
        <tissue evidence="1">Muscle</tissue>
    </source>
</reference>
<proteinExistence type="predicted"/>
<sequence>MPLYATQDPAYHPYWGPCCFQMVNPVPMSHPEDLRSRASSNANYPWSLQRQSMKQCLLTSTFLKDTILGHKNKGEREVRQRRRKANTRLCVTKLAASTEENIASCSVMPVGCLLTGQRKPL</sequence>
<keyword evidence="2" id="KW-1185">Reference proteome</keyword>
<accession>A0A7J8IM28</accession>
<evidence type="ECO:0000313" key="1">
    <source>
        <dbReference type="EMBL" id="KAF6485653.1"/>
    </source>
</evidence>
<protein>
    <submittedName>
        <fullName evidence="1">Uncharacterized protein</fullName>
    </submittedName>
</protein>
<organism evidence="1 2">
    <name type="scientific">Rousettus aegyptiacus</name>
    <name type="common">Egyptian fruit bat</name>
    <name type="synonym">Pteropus aegyptiacus</name>
    <dbReference type="NCBI Taxonomy" id="9407"/>
    <lineage>
        <taxon>Eukaryota</taxon>
        <taxon>Metazoa</taxon>
        <taxon>Chordata</taxon>
        <taxon>Craniata</taxon>
        <taxon>Vertebrata</taxon>
        <taxon>Euteleostomi</taxon>
        <taxon>Mammalia</taxon>
        <taxon>Eutheria</taxon>
        <taxon>Laurasiatheria</taxon>
        <taxon>Chiroptera</taxon>
        <taxon>Yinpterochiroptera</taxon>
        <taxon>Pteropodoidea</taxon>
        <taxon>Pteropodidae</taxon>
        <taxon>Rousettinae</taxon>
        <taxon>Rousettus</taxon>
    </lineage>
</organism>
<dbReference type="EMBL" id="JACASE010000003">
    <property type="protein sequence ID" value="KAF6485653.1"/>
    <property type="molecule type" value="Genomic_DNA"/>
</dbReference>
<dbReference type="Proteomes" id="UP000593571">
    <property type="component" value="Unassembled WGS sequence"/>
</dbReference>
<evidence type="ECO:0000313" key="2">
    <source>
        <dbReference type="Proteomes" id="UP000593571"/>
    </source>
</evidence>
<dbReference type="AlphaFoldDB" id="A0A7J8IM28"/>
<name>A0A7J8IM28_ROUAE</name>
<comment type="caution">
    <text evidence="1">The sequence shown here is derived from an EMBL/GenBank/DDBJ whole genome shotgun (WGS) entry which is preliminary data.</text>
</comment>
<gene>
    <name evidence="1" type="ORF">HJG63_010784</name>
</gene>